<keyword evidence="2" id="KW-1133">Transmembrane helix</keyword>
<keyword evidence="2" id="KW-0472">Membrane</keyword>
<organism evidence="3 4">
    <name type="scientific">Salinibacter ruber (strain M8)</name>
    <dbReference type="NCBI Taxonomy" id="761659"/>
    <lineage>
        <taxon>Bacteria</taxon>
        <taxon>Pseudomonadati</taxon>
        <taxon>Rhodothermota</taxon>
        <taxon>Rhodothermia</taxon>
        <taxon>Rhodothermales</taxon>
        <taxon>Salinibacteraceae</taxon>
        <taxon>Salinibacter</taxon>
    </lineage>
</organism>
<dbReference type="HOGENOM" id="CLU_1601532_0_0_10"/>
<proteinExistence type="predicted"/>
<evidence type="ECO:0000256" key="2">
    <source>
        <dbReference type="SAM" id="Phobius"/>
    </source>
</evidence>
<dbReference type="EMBL" id="FP565814">
    <property type="protein sequence ID" value="CBH23165.1"/>
    <property type="molecule type" value="Genomic_DNA"/>
</dbReference>
<gene>
    <name evidence="3" type="ordered locus">SRM_00244</name>
</gene>
<reference evidence="4" key="2">
    <citation type="submission" date="2010-04" db="EMBL/GenBank/DDBJ databases">
        <title>Genome sequence of Salinibacter ruber M8.</title>
        <authorList>
            <consortium name="Genoscope"/>
        </authorList>
    </citation>
    <scope>NUCLEOTIDE SEQUENCE [LARGE SCALE GENOMIC DNA]</scope>
    <source>
        <strain evidence="4">M8</strain>
    </source>
</reference>
<evidence type="ECO:0000313" key="3">
    <source>
        <dbReference type="EMBL" id="CBH23165.1"/>
    </source>
</evidence>
<evidence type="ECO:0000256" key="1">
    <source>
        <dbReference type="SAM" id="MobiDB-lite"/>
    </source>
</evidence>
<feature type="region of interest" description="Disordered" evidence="1">
    <location>
        <begin position="79"/>
        <end position="166"/>
    </location>
</feature>
<name>D5H560_SALRM</name>
<evidence type="ECO:0000313" key="4">
    <source>
        <dbReference type="Proteomes" id="UP000000933"/>
    </source>
</evidence>
<dbReference type="Proteomes" id="UP000000933">
    <property type="component" value="Chromosome"/>
</dbReference>
<accession>D5H560</accession>
<sequence length="166" mass="16853">MREAGRRVDSTHACGGRVPVARWNGSCGVRENTNPNSLHDSGRHAMFSVGQTIVLGLAGFIYVVGAAFLLGGRAVLNSREQRPSGGDGGQVVRPGTINGAPHFVPALNIPVSGNGTASPNARSATGGTASKEALSPGGRMHPARGRAHSGTANGAPTSLRAPLCLN</sequence>
<feature type="compositionally biased region" description="Polar residues" evidence="1">
    <location>
        <begin position="111"/>
        <end position="128"/>
    </location>
</feature>
<protein>
    <submittedName>
        <fullName evidence="3">Uncharacterized protein</fullName>
    </submittedName>
</protein>
<dbReference type="KEGG" id="srm:SRM_00244"/>
<reference evidence="3 4" key="1">
    <citation type="journal article" date="2010" name="ISME J.">
        <title>Fine-scale evolution: genomic, phenotypic and ecological differentiation in two coexisting Salinibacter ruber strains.</title>
        <authorList>
            <person name="Pena A."/>
            <person name="Teeling H."/>
            <person name="Huerta-Cepas J."/>
            <person name="Santos F."/>
            <person name="Yarza P."/>
            <person name="Brito-Echeverria J."/>
            <person name="Lucio M."/>
            <person name="Schmitt-Kopplin P."/>
            <person name="Meseguer I."/>
            <person name="Schenowitz C."/>
            <person name="Dossat C."/>
            <person name="Barbe V."/>
            <person name="Dopazo J."/>
            <person name="Rossello-Mora R."/>
            <person name="Schuler M."/>
            <person name="Glockner F.O."/>
            <person name="Amann R."/>
            <person name="Gabaldon T."/>
            <person name="Anton J."/>
        </authorList>
    </citation>
    <scope>NUCLEOTIDE SEQUENCE [LARGE SCALE GENOMIC DNA]</scope>
    <source>
        <strain evidence="3 4">M8</strain>
    </source>
</reference>
<dbReference type="AlphaFoldDB" id="D5H560"/>
<feature type="transmembrane region" description="Helical" evidence="2">
    <location>
        <begin position="53"/>
        <end position="76"/>
    </location>
</feature>
<keyword evidence="2" id="KW-0812">Transmembrane</keyword>